<accession>A0A562TFB0</accession>
<reference evidence="1 2" key="1">
    <citation type="journal article" date="2013" name="Stand. Genomic Sci.">
        <title>Genomic Encyclopedia of Type Strains, Phase I: The one thousand microbial genomes (KMG-I) project.</title>
        <authorList>
            <person name="Kyrpides N.C."/>
            <person name="Woyke T."/>
            <person name="Eisen J.A."/>
            <person name="Garrity G."/>
            <person name="Lilburn T.G."/>
            <person name="Beck B.J."/>
            <person name="Whitman W.B."/>
            <person name="Hugenholtz P."/>
            <person name="Klenk H.P."/>
        </authorList>
    </citation>
    <scope>NUCLEOTIDE SEQUENCE [LARGE SCALE GENOMIC DNA]</scope>
    <source>
        <strain evidence="1 2">DSM 13484</strain>
    </source>
</reference>
<dbReference type="PANTHER" id="PTHR34849:SF3">
    <property type="entry name" value="SSR2962 PROTEIN"/>
    <property type="match status" value="1"/>
</dbReference>
<dbReference type="Pfam" id="PF04255">
    <property type="entry name" value="DUF433"/>
    <property type="match status" value="1"/>
</dbReference>
<dbReference type="OrthoDB" id="9809515at2"/>
<organism evidence="1 2">
    <name type="scientific">Chitinophaga japonensis</name>
    <name type="common">Flexibacter japonensis</name>
    <dbReference type="NCBI Taxonomy" id="104662"/>
    <lineage>
        <taxon>Bacteria</taxon>
        <taxon>Pseudomonadati</taxon>
        <taxon>Bacteroidota</taxon>
        <taxon>Chitinophagia</taxon>
        <taxon>Chitinophagales</taxon>
        <taxon>Chitinophagaceae</taxon>
        <taxon>Chitinophaga</taxon>
    </lineage>
</organism>
<dbReference type="Gene3D" id="1.10.10.10">
    <property type="entry name" value="Winged helix-like DNA-binding domain superfamily/Winged helix DNA-binding domain"/>
    <property type="match status" value="1"/>
</dbReference>
<dbReference type="SUPFAM" id="SSF46689">
    <property type="entry name" value="Homeodomain-like"/>
    <property type="match status" value="1"/>
</dbReference>
<evidence type="ECO:0000313" key="1">
    <source>
        <dbReference type="EMBL" id="TWI92175.1"/>
    </source>
</evidence>
<dbReference type="EMBL" id="VLLG01000002">
    <property type="protein sequence ID" value="TWI92175.1"/>
    <property type="molecule type" value="Genomic_DNA"/>
</dbReference>
<name>A0A562TFB0_CHIJA</name>
<evidence type="ECO:0000313" key="2">
    <source>
        <dbReference type="Proteomes" id="UP000316778"/>
    </source>
</evidence>
<sequence length="75" mass="8062">MDYKEYIESNADVMLGKPVVRGTRITVGLILQRLSEGASVQDLIETYPNLTEASIMAALAYASDAISNETVIAVA</sequence>
<gene>
    <name evidence="1" type="ORF">LX66_1558</name>
</gene>
<dbReference type="AlphaFoldDB" id="A0A562TFB0"/>
<dbReference type="Proteomes" id="UP000316778">
    <property type="component" value="Unassembled WGS sequence"/>
</dbReference>
<keyword evidence="2" id="KW-1185">Reference proteome</keyword>
<dbReference type="RefSeq" id="WP_145711459.1">
    <property type="nucleotide sequence ID" value="NZ_BAAAFY010000001.1"/>
</dbReference>
<dbReference type="InterPro" id="IPR007367">
    <property type="entry name" value="DUF433"/>
</dbReference>
<dbReference type="PANTHER" id="PTHR34849">
    <property type="entry name" value="SSL5025 PROTEIN"/>
    <property type="match status" value="1"/>
</dbReference>
<dbReference type="InterPro" id="IPR036388">
    <property type="entry name" value="WH-like_DNA-bd_sf"/>
</dbReference>
<dbReference type="InterPro" id="IPR009057">
    <property type="entry name" value="Homeodomain-like_sf"/>
</dbReference>
<comment type="caution">
    <text evidence="1">The sequence shown here is derived from an EMBL/GenBank/DDBJ whole genome shotgun (WGS) entry which is preliminary data.</text>
</comment>
<protein>
    <submittedName>
        <fullName evidence="1">Uncharacterized protein (DUF433 family)</fullName>
    </submittedName>
</protein>
<proteinExistence type="predicted"/>